<evidence type="ECO:0000256" key="2">
    <source>
        <dbReference type="ARBA" id="ARBA00022679"/>
    </source>
</evidence>
<dbReference type="InterPro" id="IPR023447">
    <property type="entry name" value="ForMFR_H4MPT_ForTrfase_fd-like"/>
</dbReference>
<evidence type="ECO:0000256" key="1">
    <source>
        <dbReference type="ARBA" id="ARBA00006770"/>
    </source>
</evidence>
<proteinExistence type="inferred from homology"/>
<dbReference type="HOGENOM" id="CLU_081314_0_0_2"/>
<dbReference type="KEGG" id="mfo:Metfor_1973"/>
<dbReference type="InterPro" id="IPR002770">
    <property type="entry name" value="ForMFR_H4MPT_ForTrfase_C"/>
</dbReference>
<evidence type="ECO:0000313" key="5">
    <source>
        <dbReference type="EMBL" id="AGB02987.1"/>
    </source>
</evidence>
<dbReference type="STRING" id="593750.Metfor_1973"/>
<organism evidence="5 6">
    <name type="scientific">Methanoregula formicica (strain DSM 22288 / NBRC 105244 / SMSP)</name>
    <dbReference type="NCBI Taxonomy" id="593750"/>
    <lineage>
        <taxon>Archaea</taxon>
        <taxon>Methanobacteriati</taxon>
        <taxon>Methanobacteriota</taxon>
        <taxon>Stenosarchaea group</taxon>
        <taxon>Methanomicrobia</taxon>
        <taxon>Methanomicrobiales</taxon>
        <taxon>Methanoregulaceae</taxon>
        <taxon>Methanoregula</taxon>
    </lineage>
</organism>
<evidence type="ECO:0000259" key="3">
    <source>
        <dbReference type="Pfam" id="PF01913"/>
    </source>
</evidence>
<dbReference type="OrthoDB" id="81373at2157"/>
<name>L0HE28_METFS</name>
<dbReference type="Pfam" id="PF01913">
    <property type="entry name" value="FTR"/>
    <property type="match status" value="1"/>
</dbReference>
<gene>
    <name evidence="5" type="ordered locus">Metfor_1973</name>
</gene>
<dbReference type="PIRSF" id="PIRSF006414">
    <property type="entry name" value="Ftr_formyl_trnsf"/>
    <property type="match status" value="1"/>
</dbReference>
<comment type="similarity">
    <text evidence="1">Belongs to the FTR family.</text>
</comment>
<dbReference type="Pfam" id="PF02741">
    <property type="entry name" value="FTR_C"/>
    <property type="match status" value="1"/>
</dbReference>
<reference evidence="6" key="1">
    <citation type="submission" date="2011-12" db="EMBL/GenBank/DDBJ databases">
        <title>Complete sequence of Methanoregula formicicum SMSP.</title>
        <authorList>
            <person name="Lucas S."/>
            <person name="Han J."/>
            <person name="Lapidus A."/>
            <person name="Cheng J.-F."/>
            <person name="Goodwin L."/>
            <person name="Pitluck S."/>
            <person name="Peters L."/>
            <person name="Ovchinnikova G."/>
            <person name="Teshima H."/>
            <person name="Detter J.C."/>
            <person name="Han C."/>
            <person name="Tapia R."/>
            <person name="Land M."/>
            <person name="Hauser L."/>
            <person name="Kyrpides N."/>
            <person name="Ivanova N."/>
            <person name="Pagani I."/>
            <person name="Imachi H."/>
            <person name="Tamaki H."/>
            <person name="Sekiguchi Y."/>
            <person name="Kamagata Y."/>
            <person name="Cadillo-Quiroz H."/>
            <person name="Zinder S."/>
            <person name="Liu W.-T."/>
            <person name="Woyke T."/>
        </authorList>
    </citation>
    <scope>NUCLEOTIDE SEQUENCE [LARGE SCALE GENOMIC DNA]</scope>
    <source>
        <strain evidence="6">DSM 22288 / NBRC 105244 / SMSP</strain>
    </source>
</reference>
<accession>L0HE28</accession>
<dbReference type="NCBIfam" id="NF002554">
    <property type="entry name" value="PRK02114.1"/>
    <property type="match status" value="1"/>
</dbReference>
<protein>
    <submittedName>
        <fullName evidence="5">Formylmethanofuran--tetrahydromethanopterin N-formyltransferase</fullName>
    </submittedName>
</protein>
<keyword evidence="2 5" id="KW-0808">Transferase</keyword>
<dbReference type="InterPro" id="IPR014053">
    <property type="entry name" value="ForMFR_H4MPT_ForTrfase"/>
</dbReference>
<sequence precursor="true">MKINGTEILDTFAEAFPVWLSRVIITAATQEWAYTTASVATGFATSKIACPCEAGIEREFLSRETPDGRPGVSILICAEKKNMKANVAARISQCVLPAPTARAFDGLPDAPSRFAIRMHYFGDRYEDRCTIGGRSCWKIPVMEGDYIGEERYGTVKGIAGGNFLVMGKDQPSALAAATAAAASIRGMPGIIMSFAGGIVKSGSKVASKNYRFPMPASTNHLFCPTLKGKISDSLVPDGVGSIYEIVMNGTDETAIRDAMRRGITAATQTGMASHIGASNFDGKLGQHRFFLHPLFS</sequence>
<dbReference type="RefSeq" id="WP_015285950.1">
    <property type="nucleotide sequence ID" value="NC_019943.1"/>
</dbReference>
<dbReference type="GeneID" id="14309366"/>
<dbReference type="GO" id="GO:0030270">
    <property type="term" value="F:formylmethanofuran-tetrahydromethanopterin N-formyltransferase activity"/>
    <property type="evidence" value="ECO:0007669"/>
    <property type="project" value="InterPro"/>
</dbReference>
<dbReference type="InterPro" id="IPR022667">
    <property type="entry name" value="ForMFR_H4MPT_ForTrfase_N"/>
</dbReference>
<dbReference type="GO" id="GO:0006730">
    <property type="term" value="P:one-carbon metabolic process"/>
    <property type="evidence" value="ECO:0007669"/>
    <property type="project" value="InterPro"/>
</dbReference>
<evidence type="ECO:0000259" key="4">
    <source>
        <dbReference type="Pfam" id="PF02741"/>
    </source>
</evidence>
<dbReference type="NCBIfam" id="TIGR03119">
    <property type="entry name" value="one_C_fhcD"/>
    <property type="match status" value="1"/>
</dbReference>
<dbReference type="SUPFAM" id="SSF55112">
    <property type="entry name" value="Formylmethanofuran:tetrahydromethanopterin formyltransferase"/>
    <property type="match status" value="2"/>
</dbReference>
<dbReference type="AlphaFoldDB" id="L0HE28"/>
<dbReference type="Gene3D" id="3.30.70.520">
    <property type="match status" value="2"/>
</dbReference>
<dbReference type="EMBL" id="CP003167">
    <property type="protein sequence ID" value="AGB02987.1"/>
    <property type="molecule type" value="Genomic_DNA"/>
</dbReference>
<dbReference type="InParanoid" id="L0HE28"/>
<evidence type="ECO:0000313" key="6">
    <source>
        <dbReference type="Proteomes" id="UP000010824"/>
    </source>
</evidence>
<dbReference type="Proteomes" id="UP000010824">
    <property type="component" value="Chromosome"/>
</dbReference>
<reference evidence="5 6" key="2">
    <citation type="journal article" date="2014" name="Genome Announc.">
        <title>Complete Genome Sequence of Methanoregula formicica SMSPT, a Mesophilic Hydrogenotrophic Methanogen Isolated from a Methanogenic Upflow Anaerobic Sludge Blanket Reactor.</title>
        <authorList>
            <person name="Yamamoto K."/>
            <person name="Tamaki H."/>
            <person name="Cadillo-Quiroz H."/>
            <person name="Imachi H."/>
            <person name="Kyrpides N."/>
            <person name="Woyke T."/>
            <person name="Goodwin L."/>
            <person name="Zinder S.H."/>
            <person name="Kamagata Y."/>
            <person name="Liu W.T."/>
        </authorList>
    </citation>
    <scope>NUCLEOTIDE SEQUENCE [LARGE SCALE GENOMIC DNA]</scope>
    <source>
        <strain evidence="6">DSM 22288 / NBRC 105244 / SMSP</strain>
    </source>
</reference>
<feature type="domain" description="Formylmethanofuran: tetrahydromethanopterin formyltransferase Ftr N-terminal" evidence="3">
    <location>
        <begin position="1"/>
        <end position="141"/>
    </location>
</feature>
<feature type="domain" description="Formylmethanofuran: tetrahydromethanopterin formyltransferase Ftr C-terminal" evidence="4">
    <location>
        <begin position="144"/>
        <end position="293"/>
    </location>
</feature>
<keyword evidence="6" id="KW-1185">Reference proteome</keyword>
<dbReference type="eggNOG" id="arCOG02695">
    <property type="taxonomic scope" value="Archaea"/>
</dbReference>